<keyword evidence="7" id="KW-1185">Reference proteome</keyword>
<dbReference type="PANTHER" id="PTHR32379">
    <property type="entry name" value="GUANIDINOACETATE N-METHYLTRANSFERASE"/>
    <property type="match status" value="1"/>
</dbReference>
<dbReference type="SUPFAM" id="SSF48403">
    <property type="entry name" value="Ankyrin repeat"/>
    <property type="match status" value="1"/>
</dbReference>
<accession>A0A9P6EHT4</accession>
<feature type="domain" description="RMT2" evidence="5">
    <location>
        <begin position="132"/>
        <end position="368"/>
    </location>
</feature>
<dbReference type="OrthoDB" id="19014at2759"/>
<reference evidence="6" key="1">
    <citation type="submission" date="2020-11" db="EMBL/GenBank/DDBJ databases">
        <authorList>
            <consortium name="DOE Joint Genome Institute"/>
            <person name="Ahrendt S."/>
            <person name="Riley R."/>
            <person name="Andreopoulos W."/>
            <person name="Labutti K."/>
            <person name="Pangilinan J."/>
            <person name="Ruiz-Duenas F.J."/>
            <person name="Barrasa J.M."/>
            <person name="Sanchez-Garcia M."/>
            <person name="Camarero S."/>
            <person name="Miyauchi S."/>
            <person name="Serrano A."/>
            <person name="Linde D."/>
            <person name="Babiker R."/>
            <person name="Drula E."/>
            <person name="Ayuso-Fernandez I."/>
            <person name="Pacheco R."/>
            <person name="Padilla G."/>
            <person name="Ferreira P."/>
            <person name="Barriuso J."/>
            <person name="Kellner H."/>
            <person name="Castanera R."/>
            <person name="Alfaro M."/>
            <person name="Ramirez L."/>
            <person name="Pisabarro A.G."/>
            <person name="Kuo A."/>
            <person name="Tritt A."/>
            <person name="Lipzen A."/>
            <person name="He G."/>
            <person name="Yan M."/>
            <person name="Ng V."/>
            <person name="Cullen D."/>
            <person name="Martin F."/>
            <person name="Rosso M.-N."/>
            <person name="Henrissat B."/>
            <person name="Hibbett D."/>
            <person name="Martinez A.T."/>
            <person name="Grigoriev I.V."/>
        </authorList>
    </citation>
    <scope>NUCLEOTIDE SEQUENCE</scope>
    <source>
        <strain evidence="6">CBS 506.95</strain>
    </source>
</reference>
<dbReference type="CDD" id="cd02440">
    <property type="entry name" value="AdoMet_MTases"/>
    <property type="match status" value="1"/>
</dbReference>
<dbReference type="InterPro" id="IPR051038">
    <property type="entry name" value="RMT2/GAMT_Mtase"/>
</dbReference>
<evidence type="ECO:0000256" key="1">
    <source>
        <dbReference type="ARBA" id="ARBA00022603"/>
    </source>
</evidence>
<keyword evidence="2 6" id="KW-0808">Transferase</keyword>
<dbReference type="SUPFAM" id="SSF53335">
    <property type="entry name" value="S-adenosyl-L-methionine-dependent methyltransferases"/>
    <property type="match status" value="1"/>
</dbReference>
<evidence type="ECO:0000256" key="4">
    <source>
        <dbReference type="PROSITE-ProRule" id="PRU00023"/>
    </source>
</evidence>
<keyword evidence="1" id="KW-0489">Methyltransferase</keyword>
<keyword evidence="3" id="KW-0949">S-adenosyl-L-methionine</keyword>
<dbReference type="GO" id="GO:0019702">
    <property type="term" value="F:protein arginine N5-methyltransferase activity"/>
    <property type="evidence" value="ECO:0007669"/>
    <property type="project" value="TreeGrafter"/>
</dbReference>
<dbReference type="GO" id="GO:0005737">
    <property type="term" value="C:cytoplasm"/>
    <property type="evidence" value="ECO:0007669"/>
    <property type="project" value="TreeGrafter"/>
</dbReference>
<dbReference type="GO" id="GO:0005634">
    <property type="term" value="C:nucleus"/>
    <property type="evidence" value="ECO:0007669"/>
    <property type="project" value="TreeGrafter"/>
</dbReference>
<dbReference type="InterPro" id="IPR036770">
    <property type="entry name" value="Ankyrin_rpt-contain_sf"/>
</dbReference>
<evidence type="ECO:0000313" key="7">
    <source>
        <dbReference type="Proteomes" id="UP000807306"/>
    </source>
</evidence>
<dbReference type="EMBL" id="MU157846">
    <property type="protein sequence ID" value="KAF9529356.1"/>
    <property type="molecule type" value="Genomic_DNA"/>
</dbReference>
<evidence type="ECO:0000313" key="6">
    <source>
        <dbReference type="EMBL" id="KAF9529356.1"/>
    </source>
</evidence>
<dbReference type="InterPro" id="IPR002110">
    <property type="entry name" value="Ankyrin_rpt"/>
</dbReference>
<dbReference type="PANTHER" id="PTHR32379:SF1">
    <property type="entry name" value="GUANIDINOACETATE N-METHYLTRANSFERASE"/>
    <property type="match status" value="1"/>
</dbReference>
<dbReference type="PROSITE" id="PS50297">
    <property type="entry name" value="ANK_REP_REGION"/>
    <property type="match status" value="1"/>
</dbReference>
<sequence length="368" mass="41113">MDDMDIDEAASALGEDLINQILEAQPLDVILKFLDDGAPVWYQNVTEGISPLHAAAYIQNAALVKLLIEKGAVWNAVDYLNNTAGEIALSFNNEEIYTLIRDAGIRSELLLGILSKQTVADPASLILRSEDITAAGSSTTFLDSKLKYTTDRFGQEVCLVEVDGDDVGVMMGWEREIMRETVQKLCQGHPKTSRLRVLNVGFGLGIIDSFFQQLSTPPEEHVIIEAHPDVLAYMKSNGWYGKKGVRILEGKWQDFIDKPEFMPNGGFDVIYTDTFSEDYNALQDFFSHLSNLMADTNTRFSFFNGLGATNALFYDVYTRISEIHLAGFGVDVEWSDVDVTSDGDGERWAKSREYFSLPLYRLPIGKLK</sequence>
<dbReference type="Proteomes" id="UP000807306">
    <property type="component" value="Unassembled WGS sequence"/>
</dbReference>
<dbReference type="PROSITE" id="PS51559">
    <property type="entry name" value="SAM_RMT2"/>
    <property type="match status" value="1"/>
</dbReference>
<dbReference type="Gene3D" id="3.40.50.150">
    <property type="entry name" value="Vaccinia Virus protein VP39"/>
    <property type="match status" value="1"/>
</dbReference>
<dbReference type="Pfam" id="PF00023">
    <property type="entry name" value="Ank"/>
    <property type="match status" value="1"/>
</dbReference>
<comment type="caution">
    <text evidence="6">The sequence shown here is derived from an EMBL/GenBank/DDBJ whole genome shotgun (WGS) entry which is preliminary data.</text>
</comment>
<gene>
    <name evidence="6" type="ORF">CPB83DRAFT_764894</name>
</gene>
<dbReference type="GO" id="GO:0032259">
    <property type="term" value="P:methylation"/>
    <property type="evidence" value="ECO:0007669"/>
    <property type="project" value="UniProtKB-KW"/>
</dbReference>
<protein>
    <submittedName>
        <fullName evidence="6">Arginine methyl transferase</fullName>
    </submittedName>
</protein>
<dbReference type="PROSITE" id="PS50088">
    <property type="entry name" value="ANK_REPEAT"/>
    <property type="match status" value="1"/>
</dbReference>
<keyword evidence="4" id="KW-0040">ANK repeat</keyword>
<dbReference type="InterPro" id="IPR029063">
    <property type="entry name" value="SAM-dependent_MTases_sf"/>
</dbReference>
<evidence type="ECO:0000256" key="2">
    <source>
        <dbReference type="ARBA" id="ARBA00022679"/>
    </source>
</evidence>
<feature type="repeat" description="ANK" evidence="4">
    <location>
        <begin position="47"/>
        <end position="79"/>
    </location>
</feature>
<dbReference type="AlphaFoldDB" id="A0A9P6EHT4"/>
<dbReference type="InterPro" id="IPR026480">
    <property type="entry name" value="RMT2_dom"/>
</dbReference>
<dbReference type="Gene3D" id="1.25.40.20">
    <property type="entry name" value="Ankyrin repeat-containing domain"/>
    <property type="match status" value="1"/>
</dbReference>
<evidence type="ECO:0000256" key="3">
    <source>
        <dbReference type="ARBA" id="ARBA00022691"/>
    </source>
</evidence>
<dbReference type="SMART" id="SM00248">
    <property type="entry name" value="ANK"/>
    <property type="match status" value="1"/>
</dbReference>
<name>A0A9P6EHT4_9AGAR</name>
<evidence type="ECO:0000259" key="5">
    <source>
        <dbReference type="PROSITE" id="PS51559"/>
    </source>
</evidence>
<proteinExistence type="predicted"/>
<organism evidence="6 7">
    <name type="scientific">Crepidotus variabilis</name>
    <dbReference type="NCBI Taxonomy" id="179855"/>
    <lineage>
        <taxon>Eukaryota</taxon>
        <taxon>Fungi</taxon>
        <taxon>Dikarya</taxon>
        <taxon>Basidiomycota</taxon>
        <taxon>Agaricomycotina</taxon>
        <taxon>Agaricomycetes</taxon>
        <taxon>Agaricomycetidae</taxon>
        <taxon>Agaricales</taxon>
        <taxon>Agaricineae</taxon>
        <taxon>Crepidotaceae</taxon>
        <taxon>Crepidotus</taxon>
    </lineage>
</organism>